<sequence length="1204" mass="134372">MPGILPMKVIKVGTSSQSRIAQACDRMHDHRQPSMGAGGSPRVTEQRRDPNSPPKEDTFRVQASPLLLGVENSDSYFMGPSSGRGFIESFKRKLQENGKPCSDFNPEAFLHIQGCYPLVAKPPSQSMRVPPRLFSDRCVNVYFQEWAPLFPVLHKPTFLRLYEEFVADSEKVKNNHKIAQLYLVFSIAALSSDLPDAEQITACEAQWQRALDAVIMDNTMITLQCLVLALMYCTIRADYKRLQHYKGVAVGLSHRLGLHQSQKRFSFGALTIETRKKVFWTLYTLDCFSAAMLGLPKLLKEDDIHAEYPSDTDDEYVTEKGFQPTLPGEYTRLSSALALFRVSRILANVLEKIYPAATSYELSLQQISALDADLSDWYENLPAHLRLNFVQDKPSTDITGSRSPILALAYYYVRGLIHRPAVGSTLGVKAASALIAVGESSKHTVQIIELLEERSMSFSFCLNKTDVLVLCGTSLLYQSLDLKHESKLMKDVERLVNSVLKMLLKTKAPGSYDLRRVASTLITIDVPSQPTSMRNSPDTTMAAPPSRTSPVMNASRKKSPYSAGRLAGATMSETDLLSQQEKLRRMTIPNAQAARPEIHRAQSRASLDMSTEQAMPRRDHRFLSQIQQSMMRMSPSHRSKQRTLDYMSLNDAPAETQPSQPNQARNPSQPLAHGQQQRPQPYNPNQTVNKGGSSGGVSISEWEALLGSMDGGQINVYDAIYGGPALSLTETPTSATTMAGWSPESWDLSSFNINELTTNPGPPQSVLSLSDDSLSSGDDLTTSEMYLRVGSEDYQNGLMPPRANHDNNIDTDMSTTGGEVASEYSVIHDLQDPFPWKRNAGKPTRNQVIANDSGAQRKAGIPAPRSRDATSDSRRPPQAIAHRGYKALFPENTMLAFRAAVEAGAHAIETDLHLSKDGVVVLMHDPSLKRCYGDDSKVKDHDWSYLSKLRTVREPRQPMPQLTELLEYLNQPELQHIWIMLDIKVTNPGPYVELLGPLRDDDPAEIIRRTAETIDSVPGVRPWHERILPCCWAAEYIKHCKQFLPKYQLAHVGFSTTYARTLAKYEPSLSISLLYHALAFPVFGARFIRDIKKAGHPLYTWTVNDEDRMEWCVRKGLDGVVTDDPKLFLEVSRRVAEGKGKKEAAAVVGSSSSGSRKPSGVPLSTRAWRVFEWTRFIIGFFIVVNIYVFRYGTPEKQVPKVLGK</sequence>
<dbReference type="AlphaFoldDB" id="A0AAX6MEX0"/>
<gene>
    <name evidence="5" type="ORF">Daesc_007485</name>
</gene>
<keyword evidence="1" id="KW-0539">Nucleus</keyword>
<feature type="compositionally biased region" description="Low complexity" evidence="2">
    <location>
        <begin position="675"/>
        <end position="686"/>
    </location>
</feature>
<dbReference type="GO" id="GO:0003677">
    <property type="term" value="F:DNA binding"/>
    <property type="evidence" value="ECO:0007669"/>
    <property type="project" value="InterPro"/>
</dbReference>
<dbReference type="SMART" id="SM00906">
    <property type="entry name" value="Fungal_trans"/>
    <property type="match status" value="1"/>
</dbReference>
<protein>
    <recommendedName>
        <fullName evidence="4">GP-PDE domain-containing protein</fullName>
    </recommendedName>
</protein>
<dbReference type="EMBL" id="JBANMG010000007">
    <property type="protein sequence ID" value="KAK6950957.1"/>
    <property type="molecule type" value="Genomic_DNA"/>
</dbReference>
<feature type="region of interest" description="Disordered" evidence="2">
    <location>
        <begin position="651"/>
        <end position="695"/>
    </location>
</feature>
<dbReference type="GO" id="GO:0008270">
    <property type="term" value="F:zinc ion binding"/>
    <property type="evidence" value="ECO:0007669"/>
    <property type="project" value="InterPro"/>
</dbReference>
<evidence type="ECO:0000256" key="2">
    <source>
        <dbReference type="SAM" id="MobiDB-lite"/>
    </source>
</evidence>
<dbReference type="InterPro" id="IPR030395">
    <property type="entry name" value="GP_PDE_dom"/>
</dbReference>
<dbReference type="Gene3D" id="3.20.20.190">
    <property type="entry name" value="Phosphatidylinositol (PI) phosphodiesterase"/>
    <property type="match status" value="1"/>
</dbReference>
<dbReference type="CDD" id="cd12148">
    <property type="entry name" value="fungal_TF_MHR"/>
    <property type="match status" value="1"/>
</dbReference>
<feature type="compositionally biased region" description="Polar residues" evidence="2">
    <location>
        <begin position="603"/>
        <end position="613"/>
    </location>
</feature>
<dbReference type="InterPro" id="IPR007219">
    <property type="entry name" value="XnlR_reg_dom"/>
</dbReference>
<feature type="compositionally biased region" description="Basic and acidic residues" evidence="2">
    <location>
        <begin position="44"/>
        <end position="58"/>
    </location>
</feature>
<feature type="compositionally biased region" description="Polar residues" evidence="2">
    <location>
        <begin position="656"/>
        <end position="669"/>
    </location>
</feature>
<dbReference type="PROSITE" id="PS51704">
    <property type="entry name" value="GP_PDE"/>
    <property type="match status" value="1"/>
</dbReference>
<feature type="compositionally biased region" description="Basic and acidic residues" evidence="2">
    <location>
        <begin position="865"/>
        <end position="875"/>
    </location>
</feature>
<evidence type="ECO:0000256" key="3">
    <source>
        <dbReference type="SAM" id="Phobius"/>
    </source>
</evidence>
<feature type="compositionally biased region" description="Polar residues" evidence="2">
    <location>
        <begin position="528"/>
        <end position="539"/>
    </location>
</feature>
<dbReference type="PANTHER" id="PTHR46910">
    <property type="entry name" value="TRANSCRIPTION FACTOR PDR1"/>
    <property type="match status" value="1"/>
</dbReference>
<keyword evidence="3" id="KW-1133">Transmembrane helix</keyword>
<feature type="region of interest" description="Disordered" evidence="2">
    <location>
        <begin position="528"/>
        <end position="558"/>
    </location>
</feature>
<evidence type="ECO:0000313" key="5">
    <source>
        <dbReference type="EMBL" id="KAK6950957.1"/>
    </source>
</evidence>
<dbReference type="GO" id="GO:0003700">
    <property type="term" value="F:DNA-binding transcription factor activity"/>
    <property type="evidence" value="ECO:0007669"/>
    <property type="project" value="InterPro"/>
</dbReference>
<dbReference type="InterPro" id="IPR017946">
    <property type="entry name" value="PLC-like_Pdiesterase_TIM-brl"/>
</dbReference>
<evidence type="ECO:0000256" key="1">
    <source>
        <dbReference type="ARBA" id="ARBA00023242"/>
    </source>
</evidence>
<feature type="region of interest" description="Disordered" evidence="2">
    <location>
        <begin position="758"/>
        <end position="777"/>
    </location>
</feature>
<keyword evidence="3" id="KW-0472">Membrane</keyword>
<name>A0AAX6MEX0_9PEZI</name>
<reference evidence="5 6" key="1">
    <citation type="journal article" date="2024" name="Front Chem Biol">
        <title>Unveiling the potential of Daldinia eschscholtzii MFLUCC 19-0629 through bioactivity and bioinformatics studies for enhanced sustainable agriculture production.</title>
        <authorList>
            <person name="Brooks S."/>
            <person name="Weaver J.A."/>
            <person name="Klomchit A."/>
            <person name="Alharthi S.A."/>
            <person name="Onlamun T."/>
            <person name="Nurani R."/>
            <person name="Vong T.K."/>
            <person name="Alberti F."/>
            <person name="Greco C."/>
        </authorList>
    </citation>
    <scope>NUCLEOTIDE SEQUENCE [LARGE SCALE GENOMIC DNA]</scope>
    <source>
        <strain evidence="5">MFLUCC 19-0629</strain>
    </source>
</reference>
<dbReference type="InterPro" id="IPR050987">
    <property type="entry name" value="AtrR-like"/>
</dbReference>
<evidence type="ECO:0000313" key="6">
    <source>
        <dbReference type="Proteomes" id="UP001369815"/>
    </source>
</evidence>
<dbReference type="GO" id="GO:0008081">
    <property type="term" value="F:phosphoric diester hydrolase activity"/>
    <property type="evidence" value="ECO:0007669"/>
    <property type="project" value="InterPro"/>
</dbReference>
<organism evidence="5 6">
    <name type="scientific">Daldinia eschscholtzii</name>
    <dbReference type="NCBI Taxonomy" id="292717"/>
    <lineage>
        <taxon>Eukaryota</taxon>
        <taxon>Fungi</taxon>
        <taxon>Dikarya</taxon>
        <taxon>Ascomycota</taxon>
        <taxon>Pezizomycotina</taxon>
        <taxon>Sordariomycetes</taxon>
        <taxon>Xylariomycetidae</taxon>
        <taxon>Xylariales</taxon>
        <taxon>Hypoxylaceae</taxon>
        <taxon>Daldinia</taxon>
    </lineage>
</organism>
<feature type="compositionally biased region" description="Low complexity" evidence="2">
    <location>
        <begin position="765"/>
        <end position="777"/>
    </location>
</feature>
<keyword evidence="3" id="KW-0812">Transmembrane</keyword>
<dbReference type="PANTHER" id="PTHR46910:SF12">
    <property type="entry name" value="REGULATORY PROTEIN CAT8"/>
    <property type="match status" value="1"/>
</dbReference>
<feature type="region of interest" description="Disordered" evidence="2">
    <location>
        <begin position="838"/>
        <end position="878"/>
    </location>
</feature>
<accession>A0AAX6MEX0</accession>
<feature type="region of interest" description="Disordered" evidence="2">
    <location>
        <begin position="588"/>
        <end position="618"/>
    </location>
</feature>
<dbReference type="GO" id="GO:0006351">
    <property type="term" value="P:DNA-templated transcription"/>
    <property type="evidence" value="ECO:0007669"/>
    <property type="project" value="InterPro"/>
</dbReference>
<comment type="caution">
    <text evidence="5">The sequence shown here is derived from an EMBL/GenBank/DDBJ whole genome shotgun (WGS) entry which is preliminary data.</text>
</comment>
<dbReference type="Pfam" id="PF04082">
    <property type="entry name" value="Fungal_trans"/>
    <property type="match status" value="1"/>
</dbReference>
<proteinExistence type="predicted"/>
<feature type="region of interest" description="Disordered" evidence="2">
    <location>
        <begin position="29"/>
        <end position="58"/>
    </location>
</feature>
<dbReference type="GO" id="GO:0006629">
    <property type="term" value="P:lipid metabolic process"/>
    <property type="evidence" value="ECO:0007669"/>
    <property type="project" value="InterPro"/>
</dbReference>
<dbReference type="Proteomes" id="UP001369815">
    <property type="component" value="Unassembled WGS sequence"/>
</dbReference>
<feature type="compositionally biased region" description="Polar residues" evidence="2">
    <location>
        <begin position="844"/>
        <end position="854"/>
    </location>
</feature>
<keyword evidence="6" id="KW-1185">Reference proteome</keyword>
<evidence type="ECO:0000259" key="4">
    <source>
        <dbReference type="PROSITE" id="PS51704"/>
    </source>
</evidence>
<dbReference type="SUPFAM" id="SSF51695">
    <property type="entry name" value="PLC-like phosphodiesterases"/>
    <property type="match status" value="1"/>
</dbReference>
<dbReference type="CDD" id="cd08570">
    <property type="entry name" value="GDPD_YPL206cp_fungi"/>
    <property type="match status" value="1"/>
</dbReference>
<feature type="transmembrane region" description="Helical" evidence="3">
    <location>
        <begin position="1173"/>
        <end position="1192"/>
    </location>
</feature>
<feature type="domain" description="GP-PDE" evidence="4">
    <location>
        <begin position="877"/>
        <end position="1132"/>
    </location>
</feature>
<dbReference type="Pfam" id="PF03009">
    <property type="entry name" value="GDPD"/>
    <property type="match status" value="1"/>
</dbReference>